<dbReference type="Proteomes" id="UP000016933">
    <property type="component" value="Unassembled WGS sequence"/>
</dbReference>
<proteinExistence type="predicted"/>
<feature type="compositionally biased region" description="Basic and acidic residues" evidence="1">
    <location>
        <begin position="41"/>
        <end position="53"/>
    </location>
</feature>
<protein>
    <submittedName>
        <fullName evidence="2">Uncharacterized protein</fullName>
    </submittedName>
</protein>
<feature type="region of interest" description="Disordered" evidence="1">
    <location>
        <begin position="98"/>
        <end position="128"/>
    </location>
</feature>
<evidence type="ECO:0000256" key="1">
    <source>
        <dbReference type="SAM" id="MobiDB-lite"/>
    </source>
</evidence>
<reference evidence="3" key="1">
    <citation type="journal article" date="2012" name="PLoS Genet.">
        <title>The genomes of the fungal plant pathogens Cladosporium fulvum and Dothistroma septosporum reveal adaptation to different hosts and lifestyles but also signatures of common ancestry.</title>
        <authorList>
            <person name="de Wit P.J.G.M."/>
            <person name="van der Burgt A."/>
            <person name="Oekmen B."/>
            <person name="Stergiopoulos I."/>
            <person name="Abd-Elsalam K.A."/>
            <person name="Aerts A.L."/>
            <person name="Bahkali A.H."/>
            <person name="Beenen H.G."/>
            <person name="Chettri P."/>
            <person name="Cox M.P."/>
            <person name="Datema E."/>
            <person name="de Vries R.P."/>
            <person name="Dhillon B."/>
            <person name="Ganley A.R."/>
            <person name="Griffiths S.A."/>
            <person name="Guo Y."/>
            <person name="Hamelin R.C."/>
            <person name="Henrissat B."/>
            <person name="Kabir M.S."/>
            <person name="Jashni M.K."/>
            <person name="Kema G."/>
            <person name="Klaubauf S."/>
            <person name="Lapidus A."/>
            <person name="Levasseur A."/>
            <person name="Lindquist E."/>
            <person name="Mehrabi R."/>
            <person name="Ohm R.A."/>
            <person name="Owen T.J."/>
            <person name="Salamov A."/>
            <person name="Schwelm A."/>
            <person name="Schijlen E."/>
            <person name="Sun H."/>
            <person name="van den Burg H.A."/>
            <person name="van Ham R.C.H.J."/>
            <person name="Zhang S."/>
            <person name="Goodwin S.B."/>
            <person name="Grigoriev I.V."/>
            <person name="Collemare J."/>
            <person name="Bradshaw R.E."/>
        </authorList>
    </citation>
    <scope>NUCLEOTIDE SEQUENCE [LARGE SCALE GENOMIC DNA]</scope>
    <source>
        <strain evidence="3">NZE10 / CBS 128990</strain>
    </source>
</reference>
<keyword evidence="3" id="KW-1185">Reference proteome</keyword>
<accession>N1PDD0</accession>
<evidence type="ECO:0000313" key="3">
    <source>
        <dbReference type="Proteomes" id="UP000016933"/>
    </source>
</evidence>
<feature type="compositionally biased region" description="Basic and acidic residues" evidence="1">
    <location>
        <begin position="98"/>
        <end position="109"/>
    </location>
</feature>
<name>N1PDD0_DOTSN</name>
<gene>
    <name evidence="2" type="ORF">DOTSEDRAFT_74227</name>
</gene>
<dbReference type="HOGENOM" id="CLU_1906692_0_0_1"/>
<evidence type="ECO:0000313" key="2">
    <source>
        <dbReference type="EMBL" id="EME40608.1"/>
    </source>
</evidence>
<dbReference type="EMBL" id="KB446543">
    <property type="protein sequence ID" value="EME40608.1"/>
    <property type="molecule type" value="Genomic_DNA"/>
</dbReference>
<organism evidence="2 3">
    <name type="scientific">Dothistroma septosporum (strain NZE10 / CBS 128990)</name>
    <name type="common">Red band needle blight fungus</name>
    <name type="synonym">Mycosphaerella pini</name>
    <dbReference type="NCBI Taxonomy" id="675120"/>
    <lineage>
        <taxon>Eukaryota</taxon>
        <taxon>Fungi</taxon>
        <taxon>Dikarya</taxon>
        <taxon>Ascomycota</taxon>
        <taxon>Pezizomycotina</taxon>
        <taxon>Dothideomycetes</taxon>
        <taxon>Dothideomycetidae</taxon>
        <taxon>Mycosphaerellales</taxon>
        <taxon>Mycosphaerellaceae</taxon>
        <taxon>Dothistroma</taxon>
    </lineage>
</organism>
<dbReference type="AlphaFoldDB" id="N1PDD0"/>
<feature type="region of interest" description="Disordered" evidence="1">
    <location>
        <begin position="25"/>
        <end position="53"/>
    </location>
</feature>
<sequence length="133" mass="15405">MTNRRRLHEDCTRAVRRWQHSVLLAVRNSRQPQPQQPAPARRAEGGRAEEHSAIRLPASEEPRSLIVSRHDHHVLEKRDAGRDGRHDIVKLAKMRETCGRDAGDDDRSWCSHTQQQRASADDQDTYERLRCSL</sequence>
<reference evidence="2 3" key="2">
    <citation type="journal article" date="2012" name="PLoS Pathog.">
        <title>Diverse lifestyles and strategies of plant pathogenesis encoded in the genomes of eighteen Dothideomycetes fungi.</title>
        <authorList>
            <person name="Ohm R.A."/>
            <person name="Feau N."/>
            <person name="Henrissat B."/>
            <person name="Schoch C.L."/>
            <person name="Horwitz B.A."/>
            <person name="Barry K.W."/>
            <person name="Condon B.J."/>
            <person name="Copeland A.C."/>
            <person name="Dhillon B."/>
            <person name="Glaser F."/>
            <person name="Hesse C.N."/>
            <person name="Kosti I."/>
            <person name="LaButti K."/>
            <person name="Lindquist E.A."/>
            <person name="Lucas S."/>
            <person name="Salamov A.A."/>
            <person name="Bradshaw R.E."/>
            <person name="Ciuffetti L."/>
            <person name="Hamelin R.C."/>
            <person name="Kema G.H.J."/>
            <person name="Lawrence C."/>
            <person name="Scott J.A."/>
            <person name="Spatafora J.W."/>
            <person name="Turgeon B.G."/>
            <person name="de Wit P.J.G.M."/>
            <person name="Zhong S."/>
            <person name="Goodwin S.B."/>
            <person name="Grigoriev I.V."/>
        </authorList>
    </citation>
    <scope>NUCLEOTIDE SEQUENCE [LARGE SCALE GENOMIC DNA]</scope>
    <source>
        <strain evidence="3">NZE10 / CBS 128990</strain>
    </source>
</reference>